<evidence type="ECO:0000313" key="1">
    <source>
        <dbReference type="EMBL" id="KER27952.1"/>
    </source>
</evidence>
<dbReference type="CTD" id="20319333"/>
<dbReference type="Proteomes" id="UP000054324">
    <property type="component" value="Unassembled WGS sequence"/>
</dbReference>
<dbReference type="AlphaFoldDB" id="A0A074ZQ51"/>
<name>A0A074ZQ51_OPIVI</name>
<dbReference type="EMBL" id="KL596711">
    <property type="protein sequence ID" value="KER27952.1"/>
    <property type="molecule type" value="Genomic_DNA"/>
</dbReference>
<keyword evidence="2" id="KW-1185">Reference proteome</keyword>
<evidence type="ECO:0000313" key="2">
    <source>
        <dbReference type="Proteomes" id="UP000054324"/>
    </source>
</evidence>
<reference evidence="1 2" key="1">
    <citation type="submission" date="2013-11" db="EMBL/GenBank/DDBJ databases">
        <title>Opisthorchis viverrini - life in the bile duct.</title>
        <authorList>
            <person name="Young N.D."/>
            <person name="Nagarajan N."/>
            <person name="Lin S.J."/>
            <person name="Korhonen P.K."/>
            <person name="Jex A.R."/>
            <person name="Hall R.S."/>
            <person name="Safavi-Hemami H."/>
            <person name="Kaewkong W."/>
            <person name="Bertrand D."/>
            <person name="Gao S."/>
            <person name="Seet Q."/>
            <person name="Wongkham S."/>
            <person name="Teh B.T."/>
            <person name="Wongkham C."/>
            <person name="Intapan P.M."/>
            <person name="Maleewong W."/>
            <person name="Yang X."/>
            <person name="Hu M."/>
            <person name="Wang Z."/>
            <person name="Hofmann A."/>
            <person name="Sternberg P.W."/>
            <person name="Tan P."/>
            <person name="Wang J."/>
            <person name="Gasser R.B."/>
        </authorList>
    </citation>
    <scope>NUCLEOTIDE SEQUENCE [LARGE SCALE GENOMIC DNA]</scope>
</reference>
<gene>
    <name evidence="1" type="ORF">T265_05151</name>
</gene>
<protein>
    <submittedName>
        <fullName evidence="1">Uncharacterized protein</fullName>
    </submittedName>
</protein>
<dbReference type="KEGG" id="ovi:T265_05151"/>
<accession>A0A074ZQ51</accession>
<sequence length="109" mass="12432">MYWEDASSRVTIISTIREAHNSIQQNLPGNEGNKLESINEDGFNHVIVQTLPYEPHGENIIPRSRWVTNRSWRKKLMAEAVEIAKHPGVNRPEGVELASVWRTVLDQSS</sequence>
<organism evidence="1 2">
    <name type="scientific">Opisthorchis viverrini</name>
    <name type="common">Southeast Asian liver fluke</name>
    <dbReference type="NCBI Taxonomy" id="6198"/>
    <lineage>
        <taxon>Eukaryota</taxon>
        <taxon>Metazoa</taxon>
        <taxon>Spiralia</taxon>
        <taxon>Lophotrochozoa</taxon>
        <taxon>Platyhelminthes</taxon>
        <taxon>Trematoda</taxon>
        <taxon>Digenea</taxon>
        <taxon>Opisthorchiida</taxon>
        <taxon>Opisthorchiata</taxon>
        <taxon>Opisthorchiidae</taxon>
        <taxon>Opisthorchis</taxon>
    </lineage>
</organism>
<dbReference type="RefSeq" id="XP_009168339.1">
    <property type="nucleotide sequence ID" value="XM_009170075.1"/>
</dbReference>
<dbReference type="GeneID" id="20319333"/>
<proteinExistence type="predicted"/>